<feature type="region of interest" description="Disordered" evidence="1">
    <location>
        <begin position="71"/>
        <end position="102"/>
    </location>
</feature>
<feature type="non-terminal residue" evidence="2">
    <location>
        <position position="1"/>
    </location>
</feature>
<dbReference type="Proteomes" id="UP000276991">
    <property type="component" value="Unassembled WGS sequence"/>
</dbReference>
<dbReference type="OrthoDB" id="5875226at2759"/>
<sequence>RLYECSLRNSERNLQLMRTSCTNEEQQQQRRPRQPDIRDVTIQLRHMSEPNVNMVSDRTAQERYLQYLSGREDSFMHQRNGNIDDNDNDSDKRKQSSSNEWEEWMRNQPISVLRLDRTERLVLKIGAFE</sequence>
<gene>
    <name evidence="2" type="ORF">NAV_LOCUS6376</name>
</gene>
<dbReference type="AlphaFoldDB" id="A0A498SIB1"/>
<proteinExistence type="predicted"/>
<dbReference type="EMBL" id="UPTC01001295">
    <property type="protein sequence ID" value="VBB31585.1"/>
    <property type="molecule type" value="Genomic_DNA"/>
</dbReference>
<reference evidence="2 3" key="1">
    <citation type="submission" date="2018-08" db="EMBL/GenBank/DDBJ databases">
        <authorList>
            <person name="Laetsch R D."/>
            <person name="Stevens L."/>
            <person name="Kumar S."/>
            <person name="Blaxter L. M."/>
        </authorList>
    </citation>
    <scope>NUCLEOTIDE SEQUENCE [LARGE SCALE GENOMIC DNA]</scope>
</reference>
<evidence type="ECO:0000256" key="1">
    <source>
        <dbReference type="SAM" id="MobiDB-lite"/>
    </source>
</evidence>
<evidence type="ECO:0000313" key="2">
    <source>
        <dbReference type="EMBL" id="VBB31585.1"/>
    </source>
</evidence>
<organism evidence="2 3">
    <name type="scientific">Acanthocheilonema viteae</name>
    <name type="common">Filarial nematode worm</name>
    <name type="synonym">Dipetalonema viteae</name>
    <dbReference type="NCBI Taxonomy" id="6277"/>
    <lineage>
        <taxon>Eukaryota</taxon>
        <taxon>Metazoa</taxon>
        <taxon>Ecdysozoa</taxon>
        <taxon>Nematoda</taxon>
        <taxon>Chromadorea</taxon>
        <taxon>Rhabditida</taxon>
        <taxon>Spirurina</taxon>
        <taxon>Spiruromorpha</taxon>
        <taxon>Filarioidea</taxon>
        <taxon>Onchocercidae</taxon>
        <taxon>Acanthocheilonema</taxon>
    </lineage>
</organism>
<protein>
    <submittedName>
        <fullName evidence="2">Uncharacterized protein</fullName>
    </submittedName>
</protein>
<evidence type="ECO:0000313" key="3">
    <source>
        <dbReference type="Proteomes" id="UP000276991"/>
    </source>
</evidence>
<accession>A0A498SIB1</accession>
<keyword evidence="3" id="KW-1185">Reference proteome</keyword>
<name>A0A498SIB1_ACAVI</name>